<proteinExistence type="predicted"/>
<accession>A0ABP1AF36</accession>
<name>A0ABP1AF36_9BRYO</name>
<keyword evidence="3" id="KW-1185">Reference proteome</keyword>
<reference evidence="2" key="1">
    <citation type="submission" date="2024-03" db="EMBL/GenBank/DDBJ databases">
        <authorList>
            <consortium name="ELIXIR-Norway"/>
            <consortium name="Elixir Norway"/>
        </authorList>
    </citation>
    <scope>NUCLEOTIDE SEQUENCE</scope>
</reference>
<evidence type="ECO:0000256" key="1">
    <source>
        <dbReference type="SAM" id="MobiDB-lite"/>
    </source>
</evidence>
<organism evidence="2 3">
    <name type="scientific">Sphagnum jensenii</name>
    <dbReference type="NCBI Taxonomy" id="128206"/>
    <lineage>
        <taxon>Eukaryota</taxon>
        <taxon>Viridiplantae</taxon>
        <taxon>Streptophyta</taxon>
        <taxon>Embryophyta</taxon>
        <taxon>Bryophyta</taxon>
        <taxon>Sphagnophytina</taxon>
        <taxon>Sphagnopsida</taxon>
        <taxon>Sphagnales</taxon>
        <taxon>Sphagnaceae</taxon>
        <taxon>Sphagnum</taxon>
    </lineage>
</organism>
<protein>
    <submittedName>
        <fullName evidence="2">Uncharacterized protein</fullName>
    </submittedName>
</protein>
<gene>
    <name evidence="2" type="ORF">CSSPJE1EN2_LOCUS4040</name>
</gene>
<evidence type="ECO:0000313" key="3">
    <source>
        <dbReference type="Proteomes" id="UP001497522"/>
    </source>
</evidence>
<evidence type="ECO:0000313" key="2">
    <source>
        <dbReference type="EMBL" id="CAK9861045.1"/>
    </source>
</evidence>
<feature type="region of interest" description="Disordered" evidence="1">
    <location>
        <begin position="80"/>
        <end position="104"/>
    </location>
</feature>
<dbReference type="Proteomes" id="UP001497522">
    <property type="component" value="Chromosome 11"/>
</dbReference>
<sequence>MEIHTAREEAVVVVAAECSATSMHSKYQKKGRSICKRSLVEVKLGPPMVVVMVMAVGVLHQAIATNVDKVVSVKEEVKVGDYGGSSSDGDGSQGEEVVIGAFTE</sequence>
<dbReference type="EMBL" id="OZ023712">
    <property type="protein sequence ID" value="CAK9861045.1"/>
    <property type="molecule type" value="Genomic_DNA"/>
</dbReference>